<dbReference type="EMBL" id="FQ790300">
    <property type="protein sequence ID" value="CCD49224.1"/>
    <property type="molecule type" value="Genomic_DNA"/>
</dbReference>
<gene>
    <name evidence="1" type="ORF">BofuT4_uP031000.1</name>
</gene>
<sequence>MLTLTPICEAELRMQQSMPALLNEPTSGVEAVIPSS</sequence>
<accession>G2Y9E8</accession>
<reference evidence="2" key="1">
    <citation type="journal article" date="2011" name="PLoS Genet.">
        <title>Genomic analysis of the necrotrophic fungal pathogens Sclerotinia sclerotiorum and Botrytis cinerea.</title>
        <authorList>
            <person name="Amselem J."/>
            <person name="Cuomo C.A."/>
            <person name="van Kan J.A."/>
            <person name="Viaud M."/>
            <person name="Benito E.P."/>
            <person name="Couloux A."/>
            <person name="Coutinho P.M."/>
            <person name="de Vries R.P."/>
            <person name="Dyer P.S."/>
            <person name="Fillinger S."/>
            <person name="Fournier E."/>
            <person name="Gout L."/>
            <person name="Hahn M."/>
            <person name="Kohn L."/>
            <person name="Lapalu N."/>
            <person name="Plummer K.M."/>
            <person name="Pradier J.M."/>
            <person name="Quevillon E."/>
            <person name="Sharon A."/>
            <person name="Simon A."/>
            <person name="ten Have A."/>
            <person name="Tudzynski B."/>
            <person name="Tudzynski P."/>
            <person name="Wincker P."/>
            <person name="Andrew M."/>
            <person name="Anthouard V."/>
            <person name="Beever R.E."/>
            <person name="Beffa R."/>
            <person name="Benoit I."/>
            <person name="Bouzid O."/>
            <person name="Brault B."/>
            <person name="Chen Z."/>
            <person name="Choquer M."/>
            <person name="Collemare J."/>
            <person name="Cotton P."/>
            <person name="Danchin E.G."/>
            <person name="Da Silva C."/>
            <person name="Gautier A."/>
            <person name="Giraud C."/>
            <person name="Giraud T."/>
            <person name="Gonzalez C."/>
            <person name="Grossetete S."/>
            <person name="Guldener U."/>
            <person name="Henrissat B."/>
            <person name="Howlett B.J."/>
            <person name="Kodira C."/>
            <person name="Kretschmer M."/>
            <person name="Lappartient A."/>
            <person name="Leroch M."/>
            <person name="Levis C."/>
            <person name="Mauceli E."/>
            <person name="Neuveglise C."/>
            <person name="Oeser B."/>
            <person name="Pearson M."/>
            <person name="Poulain J."/>
            <person name="Poussereau N."/>
            <person name="Quesneville H."/>
            <person name="Rascle C."/>
            <person name="Schumacher J."/>
            <person name="Segurens B."/>
            <person name="Sexton A."/>
            <person name="Silva E."/>
            <person name="Sirven C."/>
            <person name="Soanes D.M."/>
            <person name="Talbot N.J."/>
            <person name="Templeton M."/>
            <person name="Yandava C."/>
            <person name="Yarden O."/>
            <person name="Zeng Q."/>
            <person name="Rollins J.A."/>
            <person name="Lebrun M.H."/>
            <person name="Dickman M."/>
        </authorList>
    </citation>
    <scope>NUCLEOTIDE SEQUENCE [LARGE SCALE GENOMIC DNA]</scope>
    <source>
        <strain evidence="2">T4</strain>
    </source>
</reference>
<evidence type="ECO:0000313" key="2">
    <source>
        <dbReference type="Proteomes" id="UP000008177"/>
    </source>
</evidence>
<protein>
    <submittedName>
        <fullName evidence="1">Uncharacterized protein</fullName>
    </submittedName>
</protein>
<evidence type="ECO:0000313" key="1">
    <source>
        <dbReference type="EMBL" id="CCD49224.1"/>
    </source>
</evidence>
<dbReference type="AlphaFoldDB" id="G2Y9E8"/>
<dbReference type="HOGENOM" id="CLU_3359562_0_0_1"/>
<dbReference type="InParanoid" id="G2Y9E8"/>
<proteinExistence type="predicted"/>
<dbReference type="Proteomes" id="UP000008177">
    <property type="component" value="Unplaced contigs"/>
</dbReference>
<name>G2Y9E8_BOTF4</name>
<organism evidence="1 2">
    <name type="scientific">Botryotinia fuckeliana (strain T4)</name>
    <name type="common">Noble rot fungus</name>
    <name type="synonym">Botrytis cinerea</name>
    <dbReference type="NCBI Taxonomy" id="999810"/>
    <lineage>
        <taxon>Eukaryota</taxon>
        <taxon>Fungi</taxon>
        <taxon>Dikarya</taxon>
        <taxon>Ascomycota</taxon>
        <taxon>Pezizomycotina</taxon>
        <taxon>Leotiomycetes</taxon>
        <taxon>Helotiales</taxon>
        <taxon>Sclerotiniaceae</taxon>
        <taxon>Botrytis</taxon>
    </lineage>
</organism>